<reference evidence="1 2" key="2">
    <citation type="submission" date="2013-02" db="EMBL/GenBank/DDBJ databases">
        <title>The Genome Sequence of Plasmodium falciparum CAMP/Malaysia.</title>
        <authorList>
            <consortium name="The Broad Institute Genome Sequencing Platform"/>
            <consortium name="The Broad Institute Genome Sequencing Center for Infectious Disease"/>
            <person name="Neafsey D."/>
            <person name="Cheeseman I."/>
            <person name="Volkman S."/>
            <person name="Adams J."/>
            <person name="Walker B."/>
            <person name="Young S.K."/>
            <person name="Zeng Q."/>
            <person name="Gargeya S."/>
            <person name="Fitzgerald M."/>
            <person name="Haas B."/>
            <person name="Abouelleil A."/>
            <person name="Alvarado L."/>
            <person name="Arachchi H.M."/>
            <person name="Berlin A.M."/>
            <person name="Chapman S.B."/>
            <person name="Dewar J."/>
            <person name="Goldberg J."/>
            <person name="Griggs A."/>
            <person name="Gujja S."/>
            <person name="Hansen M."/>
            <person name="Howarth C."/>
            <person name="Imamovic A."/>
            <person name="Larimer J."/>
            <person name="McCowan C."/>
            <person name="Murphy C."/>
            <person name="Neiman D."/>
            <person name="Pearson M."/>
            <person name="Priest M."/>
            <person name="Roberts A."/>
            <person name="Saif S."/>
            <person name="Shea T."/>
            <person name="Sisk P."/>
            <person name="Sykes S."/>
            <person name="Wortman J."/>
            <person name="Nusbaum C."/>
            <person name="Birren B."/>
        </authorList>
    </citation>
    <scope>NUCLEOTIDE SEQUENCE [LARGE SCALE GENOMIC DNA]</scope>
    <source>
        <strain evidence="1 2">CAMP/Malaysia</strain>
    </source>
</reference>
<dbReference type="AlphaFoldDB" id="A0A024XCV1"/>
<evidence type="ECO:0000313" key="2">
    <source>
        <dbReference type="Proteomes" id="UP000030694"/>
    </source>
</evidence>
<organism evidence="1 2">
    <name type="scientific">Plasmodium falciparum (isolate Camp / Malaysia)</name>
    <dbReference type="NCBI Taxonomy" id="5835"/>
    <lineage>
        <taxon>Eukaryota</taxon>
        <taxon>Sar</taxon>
        <taxon>Alveolata</taxon>
        <taxon>Apicomplexa</taxon>
        <taxon>Aconoidasida</taxon>
        <taxon>Haemosporida</taxon>
        <taxon>Plasmodiidae</taxon>
        <taxon>Plasmodium</taxon>
        <taxon>Plasmodium (Laverania)</taxon>
    </lineage>
</organism>
<dbReference type="EMBL" id="KI927476">
    <property type="protein sequence ID" value="ETW63299.1"/>
    <property type="molecule type" value="Genomic_DNA"/>
</dbReference>
<accession>A0A024XCV1</accession>
<reference evidence="1 2" key="1">
    <citation type="submission" date="2013-02" db="EMBL/GenBank/DDBJ databases">
        <title>The Genome Annotation of Plasmodium falciparum CAMP/Malaysia.</title>
        <authorList>
            <consortium name="The Broad Institute Genome Sequencing Platform"/>
            <consortium name="The Broad Institute Genome Sequencing Center for Infectious Disease"/>
            <person name="Neafsey D."/>
            <person name="Hoffman S."/>
            <person name="Volkman S."/>
            <person name="Rosenthal P."/>
            <person name="Walker B."/>
            <person name="Young S.K."/>
            <person name="Zeng Q."/>
            <person name="Gargeya S."/>
            <person name="Fitzgerald M."/>
            <person name="Haas B."/>
            <person name="Abouelleil A."/>
            <person name="Allen A.W."/>
            <person name="Alvarado L."/>
            <person name="Arachchi H.M."/>
            <person name="Berlin A.M."/>
            <person name="Chapman S.B."/>
            <person name="Gainer-Dewar J."/>
            <person name="Goldberg J."/>
            <person name="Griggs A."/>
            <person name="Gujja S."/>
            <person name="Hansen M."/>
            <person name="Howarth C."/>
            <person name="Imamovic A."/>
            <person name="Ireland A."/>
            <person name="Larimer J."/>
            <person name="McCowan C."/>
            <person name="Murphy C."/>
            <person name="Pearson M."/>
            <person name="Poon T.W."/>
            <person name="Priest M."/>
            <person name="Roberts A."/>
            <person name="Saif S."/>
            <person name="Shea T."/>
            <person name="Sisk P."/>
            <person name="Sykes S."/>
            <person name="Wortman J."/>
            <person name="Nusbaum C."/>
            <person name="Birren B."/>
        </authorList>
    </citation>
    <scope>NUCLEOTIDE SEQUENCE [LARGE SCALE GENOMIC DNA]</scope>
    <source>
        <strain evidence="1 2">CAMP/Malaysia</strain>
    </source>
</reference>
<dbReference type="Proteomes" id="UP000030694">
    <property type="component" value="Unassembled WGS sequence"/>
</dbReference>
<evidence type="ECO:0000313" key="1">
    <source>
        <dbReference type="EMBL" id="ETW63299.1"/>
    </source>
</evidence>
<proteinExistence type="predicted"/>
<name>A0A024XCV1_PLAFC</name>
<sequence>MNYCFIHIQHLIYSSTCLVKLYISRFLFYTKLHFTILKIFQNTWQIFHKKYKLFHISIIESYEYNNINIDLYYILNISLYYIFTKKINVLYDVDDYT</sequence>
<protein>
    <submittedName>
        <fullName evidence="1">Uncharacterized protein</fullName>
    </submittedName>
</protein>
<gene>
    <name evidence="1" type="ORF">PFMC_00775</name>
</gene>